<dbReference type="HOGENOM" id="CLU_000604_8_1_5"/>
<evidence type="ECO:0000259" key="9">
    <source>
        <dbReference type="Pfam" id="PF02687"/>
    </source>
</evidence>
<dbReference type="NCBIfam" id="TIGR02212">
    <property type="entry name" value="lolCE"/>
    <property type="match status" value="1"/>
</dbReference>
<comment type="similarity">
    <text evidence="2">Belongs to the ABC-4 integral membrane protein family. LolC/E subfamily.</text>
</comment>
<evidence type="ECO:0000259" key="10">
    <source>
        <dbReference type="Pfam" id="PF12704"/>
    </source>
</evidence>
<proteinExistence type="inferred from homology"/>
<feature type="transmembrane region" description="Helical" evidence="8">
    <location>
        <begin position="324"/>
        <end position="353"/>
    </location>
</feature>
<feature type="transmembrane region" description="Helical" evidence="8">
    <location>
        <begin position="28"/>
        <end position="55"/>
    </location>
</feature>
<evidence type="ECO:0000256" key="8">
    <source>
        <dbReference type="SAM" id="Phobius"/>
    </source>
</evidence>
<dbReference type="GO" id="GO:0098797">
    <property type="term" value="C:plasma membrane protein complex"/>
    <property type="evidence" value="ECO:0007669"/>
    <property type="project" value="TreeGrafter"/>
</dbReference>
<dbReference type="KEGG" id="bqu:BQ05810"/>
<dbReference type="InterPro" id="IPR051447">
    <property type="entry name" value="Lipoprotein-release_system"/>
</dbReference>
<keyword evidence="7 8" id="KW-0472">Membrane</keyword>
<dbReference type="eggNOG" id="COG4591">
    <property type="taxonomic scope" value="Bacteria"/>
</dbReference>
<dbReference type="OrthoDB" id="9808461at2"/>
<dbReference type="PANTHER" id="PTHR30489:SF0">
    <property type="entry name" value="LIPOPROTEIN-RELEASING SYSTEM TRANSMEMBRANE PROTEIN LOLE"/>
    <property type="match status" value="1"/>
</dbReference>
<dbReference type="GO" id="GO:0044874">
    <property type="term" value="P:lipoprotein localization to outer membrane"/>
    <property type="evidence" value="ECO:0007669"/>
    <property type="project" value="TreeGrafter"/>
</dbReference>
<keyword evidence="3" id="KW-0813">Transport</keyword>
<dbReference type="EMBL" id="BX897700">
    <property type="protein sequence ID" value="CAF26073.1"/>
    <property type="molecule type" value="Genomic_DNA"/>
</dbReference>
<evidence type="ECO:0000256" key="6">
    <source>
        <dbReference type="ARBA" id="ARBA00022989"/>
    </source>
</evidence>
<dbReference type="InterPro" id="IPR025857">
    <property type="entry name" value="MacB_PCD"/>
</dbReference>
<evidence type="ECO:0000256" key="7">
    <source>
        <dbReference type="ARBA" id="ARBA00023136"/>
    </source>
</evidence>
<feature type="domain" description="MacB-like periplasmic core" evidence="10">
    <location>
        <begin position="34"/>
        <end position="249"/>
    </location>
</feature>
<keyword evidence="6 8" id="KW-1133">Transmembrane helix</keyword>
<dbReference type="RefSeq" id="WP_011179343.1">
    <property type="nucleotide sequence ID" value="NC_005955.1"/>
</dbReference>
<dbReference type="Proteomes" id="UP000000597">
    <property type="component" value="Chromosome"/>
</dbReference>
<dbReference type="InterPro" id="IPR011925">
    <property type="entry name" value="LolCE_TM"/>
</dbReference>
<dbReference type="AlphaFoldDB" id="A0A0H3M2R8"/>
<feature type="transmembrane region" description="Helical" evidence="8">
    <location>
        <begin position="279"/>
        <end position="303"/>
    </location>
</feature>
<reference evidence="11 12" key="1">
    <citation type="journal article" date="2004" name="Proc. Natl. Acad. Sci. U.S.A.">
        <title>The louse-borne human pathogen Bartonella quintana is a genomic derivative of the zoonotic agent Bartonella henselae.</title>
        <authorList>
            <person name="Alsmark U.C.M."/>
            <person name="Frank A.C."/>
            <person name="Karlberg E.O."/>
            <person name="Legault B.-A."/>
            <person name="Ardell D.H."/>
            <person name="Canbaeck B."/>
            <person name="Eriksson A.-S."/>
            <person name="Naeslund A.K."/>
            <person name="Handley S.A."/>
            <person name="Huvet M."/>
            <person name="La Scola B."/>
            <person name="Holmberg M."/>
            <person name="Andersson S.G.E."/>
        </authorList>
    </citation>
    <scope>NUCLEOTIDE SEQUENCE [LARGE SCALE GENOMIC DNA]</scope>
    <source>
        <strain evidence="11 12">Toulouse</strain>
    </source>
</reference>
<evidence type="ECO:0000313" key="12">
    <source>
        <dbReference type="Proteomes" id="UP000000597"/>
    </source>
</evidence>
<dbReference type="InterPro" id="IPR003838">
    <property type="entry name" value="ABC3_permease_C"/>
</dbReference>
<keyword evidence="4" id="KW-1003">Cell membrane</keyword>
<evidence type="ECO:0000256" key="3">
    <source>
        <dbReference type="ARBA" id="ARBA00022448"/>
    </source>
</evidence>
<evidence type="ECO:0000256" key="5">
    <source>
        <dbReference type="ARBA" id="ARBA00022692"/>
    </source>
</evidence>
<evidence type="ECO:0000256" key="1">
    <source>
        <dbReference type="ARBA" id="ARBA00004651"/>
    </source>
</evidence>
<evidence type="ECO:0000313" key="11">
    <source>
        <dbReference type="EMBL" id="CAF26073.1"/>
    </source>
</evidence>
<sequence>MKWLRNKWFSSYEWMIAFRYMIPNKKHVVASVISIISLIGIMLGVFALVVVMAVMNGFRTELLNRILGMNGHLIVQTINSGFSDYKTLIPSLESVDGVKFALPVIEGQALVQGDLQGGSGALVRGMRKQDLEKLKTVSQNIKLGSLAQFDKEEGVVIGSGLAEKLRLTVGSDLRIITPDGDATPFGVTPRVKAYKVIAIFEVGMSEYDSIFVFMPLYEAQMFFNLGDKVQSLELFLNDPDAVDQIKPIVEKAIDQQVYLIDWRMRNQAFFSALQIERNVMFFILSLIVLVAALNIVSGLIMLVKDKSHDIAILRTMGAQKSTILRIFIVTGMMIGLVGTLLGLIFGVIATVNINHIQDFVSWLFNVDVFNPQLYFLTKLPAQLDWRQTVMVAGMALFLSFLAALIPAWRAAKLDPVQALRYE</sequence>
<dbReference type="Pfam" id="PF02687">
    <property type="entry name" value="FtsX"/>
    <property type="match status" value="1"/>
</dbReference>
<organism evidence="11 12">
    <name type="scientific">Bartonella quintana (strain Toulouse)</name>
    <name type="common">Rochalimaea quintana</name>
    <dbReference type="NCBI Taxonomy" id="283165"/>
    <lineage>
        <taxon>Bacteria</taxon>
        <taxon>Pseudomonadati</taxon>
        <taxon>Pseudomonadota</taxon>
        <taxon>Alphaproteobacteria</taxon>
        <taxon>Hyphomicrobiales</taxon>
        <taxon>Bartonellaceae</taxon>
        <taxon>Bartonella</taxon>
    </lineage>
</organism>
<keyword evidence="11" id="KW-0449">Lipoprotein</keyword>
<dbReference type="PANTHER" id="PTHR30489">
    <property type="entry name" value="LIPOPROTEIN-RELEASING SYSTEM TRANSMEMBRANE PROTEIN LOLE"/>
    <property type="match status" value="1"/>
</dbReference>
<protein>
    <submittedName>
        <fullName evidence="11">Lipoprotein releasing system transmembrane protein lolC</fullName>
    </submittedName>
</protein>
<keyword evidence="5 8" id="KW-0812">Transmembrane</keyword>
<dbReference type="GO" id="GO:0042953">
    <property type="term" value="P:lipoprotein transport"/>
    <property type="evidence" value="ECO:0007669"/>
    <property type="project" value="InterPro"/>
</dbReference>
<accession>A0A0H3M2R8</accession>
<gene>
    <name evidence="11" type="primary">lolC</name>
    <name evidence="11" type="ordered locus">BQ05810</name>
</gene>
<feature type="transmembrane region" description="Helical" evidence="8">
    <location>
        <begin position="389"/>
        <end position="408"/>
    </location>
</feature>
<feature type="domain" description="ABC3 transporter permease C-terminal" evidence="9">
    <location>
        <begin position="282"/>
        <end position="415"/>
    </location>
</feature>
<evidence type="ECO:0000256" key="4">
    <source>
        <dbReference type="ARBA" id="ARBA00022475"/>
    </source>
</evidence>
<comment type="subcellular location">
    <subcellularLocation>
        <location evidence="1">Cell membrane</location>
        <topology evidence="1">Multi-pass membrane protein</topology>
    </subcellularLocation>
</comment>
<dbReference type="Pfam" id="PF12704">
    <property type="entry name" value="MacB_PCD"/>
    <property type="match status" value="1"/>
</dbReference>
<evidence type="ECO:0000256" key="2">
    <source>
        <dbReference type="ARBA" id="ARBA00005236"/>
    </source>
</evidence>
<name>A0A0H3M2R8_BARQU</name>